<reference evidence="3" key="1">
    <citation type="submission" date="2017-02" db="UniProtKB">
        <authorList>
            <consortium name="WormBaseParasite"/>
        </authorList>
    </citation>
    <scope>IDENTIFICATION</scope>
</reference>
<keyword evidence="2" id="KW-1185">Reference proteome</keyword>
<evidence type="ECO:0000313" key="2">
    <source>
        <dbReference type="Proteomes" id="UP000274131"/>
    </source>
</evidence>
<sequence>MESAGQNRNLQGISPQIVNLALQNGIISPSLSASSLPATFDVACSNQAPSTSYSAIVPTQPLSVPFFETETFKNVNLNVAPSSLLNGLDLPTDDVTTLR</sequence>
<dbReference type="Proteomes" id="UP000274131">
    <property type="component" value="Unassembled WGS sequence"/>
</dbReference>
<reference evidence="1 2" key="2">
    <citation type="submission" date="2018-10" db="EMBL/GenBank/DDBJ databases">
        <authorList>
            <consortium name="Pathogen Informatics"/>
        </authorList>
    </citation>
    <scope>NUCLEOTIDE SEQUENCE [LARGE SCALE GENOMIC DNA]</scope>
</reference>
<dbReference type="WBParaSite" id="EVEC_0001141101-mRNA-1">
    <property type="protein sequence ID" value="EVEC_0001141101-mRNA-1"/>
    <property type="gene ID" value="EVEC_0001141101"/>
</dbReference>
<gene>
    <name evidence="1" type="ORF">EVEC_LOCUS10719</name>
</gene>
<dbReference type="EMBL" id="UXUI01011127">
    <property type="protein sequence ID" value="VDD95968.1"/>
    <property type="molecule type" value="Genomic_DNA"/>
</dbReference>
<organism evidence="3">
    <name type="scientific">Enterobius vermicularis</name>
    <name type="common">Human pinworm</name>
    <dbReference type="NCBI Taxonomy" id="51028"/>
    <lineage>
        <taxon>Eukaryota</taxon>
        <taxon>Metazoa</taxon>
        <taxon>Ecdysozoa</taxon>
        <taxon>Nematoda</taxon>
        <taxon>Chromadorea</taxon>
        <taxon>Rhabditida</taxon>
        <taxon>Spirurina</taxon>
        <taxon>Oxyuridomorpha</taxon>
        <taxon>Oxyuroidea</taxon>
        <taxon>Oxyuridae</taxon>
        <taxon>Enterobius</taxon>
    </lineage>
</organism>
<dbReference type="OrthoDB" id="10017659at2759"/>
<protein>
    <submittedName>
        <fullName evidence="3">WRKY transcription factor</fullName>
    </submittedName>
</protein>
<name>A0A0N4VKM3_ENTVE</name>
<dbReference type="AlphaFoldDB" id="A0A0N4VKM3"/>
<accession>A0A0N4VKM3</accession>
<evidence type="ECO:0000313" key="3">
    <source>
        <dbReference type="WBParaSite" id="EVEC_0001141101-mRNA-1"/>
    </source>
</evidence>
<proteinExistence type="predicted"/>
<evidence type="ECO:0000313" key="1">
    <source>
        <dbReference type="EMBL" id="VDD95968.1"/>
    </source>
</evidence>